<dbReference type="Proteomes" id="UP000824120">
    <property type="component" value="Chromosome 2"/>
</dbReference>
<evidence type="ECO:0000313" key="1">
    <source>
        <dbReference type="EMBL" id="KAG5625150.1"/>
    </source>
</evidence>
<proteinExistence type="predicted"/>
<dbReference type="EMBL" id="JACXVP010000002">
    <property type="protein sequence ID" value="KAG5625150.1"/>
    <property type="molecule type" value="Genomic_DNA"/>
</dbReference>
<evidence type="ECO:0000313" key="2">
    <source>
        <dbReference type="Proteomes" id="UP000824120"/>
    </source>
</evidence>
<organism evidence="1 2">
    <name type="scientific">Solanum commersonii</name>
    <name type="common">Commerson's wild potato</name>
    <name type="synonym">Commerson's nightshade</name>
    <dbReference type="NCBI Taxonomy" id="4109"/>
    <lineage>
        <taxon>Eukaryota</taxon>
        <taxon>Viridiplantae</taxon>
        <taxon>Streptophyta</taxon>
        <taxon>Embryophyta</taxon>
        <taxon>Tracheophyta</taxon>
        <taxon>Spermatophyta</taxon>
        <taxon>Magnoliopsida</taxon>
        <taxon>eudicotyledons</taxon>
        <taxon>Gunneridae</taxon>
        <taxon>Pentapetalae</taxon>
        <taxon>asterids</taxon>
        <taxon>lamiids</taxon>
        <taxon>Solanales</taxon>
        <taxon>Solanaceae</taxon>
        <taxon>Solanoideae</taxon>
        <taxon>Solaneae</taxon>
        <taxon>Solanum</taxon>
    </lineage>
</organism>
<accession>A0A9J6AKI8</accession>
<name>A0A9J6AKI8_SOLCO</name>
<sequence>MLRACEEQMYKCPSKKLWKVGHGGSEEKLDRQKKYVRKEIRQNMIYLKLNEDMHLDRRIWKMISQSLTGHGVEENGKILQCSTTTLE</sequence>
<protein>
    <submittedName>
        <fullName evidence="1">Uncharacterized protein</fullName>
    </submittedName>
</protein>
<gene>
    <name evidence="1" type="ORF">H5410_010368</name>
</gene>
<keyword evidence="2" id="KW-1185">Reference proteome</keyword>
<dbReference type="AlphaFoldDB" id="A0A9J6AKI8"/>
<comment type="caution">
    <text evidence="1">The sequence shown here is derived from an EMBL/GenBank/DDBJ whole genome shotgun (WGS) entry which is preliminary data.</text>
</comment>
<reference evidence="1 2" key="1">
    <citation type="submission" date="2020-09" db="EMBL/GenBank/DDBJ databases">
        <title>De no assembly of potato wild relative species, Solanum commersonii.</title>
        <authorList>
            <person name="Cho K."/>
        </authorList>
    </citation>
    <scope>NUCLEOTIDE SEQUENCE [LARGE SCALE GENOMIC DNA]</scope>
    <source>
        <strain evidence="1">LZ3.2</strain>
        <tissue evidence="1">Leaf</tissue>
    </source>
</reference>